<keyword evidence="3" id="KW-1185">Reference proteome</keyword>
<dbReference type="AlphaFoldDB" id="I0KA76"/>
<dbReference type="HOGENOM" id="CLU_039051_1_0_10"/>
<dbReference type="GO" id="GO:0004806">
    <property type="term" value="F:triacylglycerol lipase activity"/>
    <property type="evidence" value="ECO:0007669"/>
    <property type="project" value="InterPro"/>
</dbReference>
<dbReference type="Proteomes" id="UP000011058">
    <property type="component" value="Chromosome"/>
</dbReference>
<feature type="signal peptide" evidence="1">
    <location>
        <begin position="1"/>
        <end position="31"/>
    </location>
</feature>
<dbReference type="Gene3D" id="3.40.50.1820">
    <property type="entry name" value="alpha/beta hydrolase"/>
    <property type="match status" value="1"/>
</dbReference>
<evidence type="ECO:0000256" key="1">
    <source>
        <dbReference type="SAM" id="SignalP"/>
    </source>
</evidence>
<dbReference type="InterPro" id="IPR005152">
    <property type="entry name" value="Lipase_secreted"/>
</dbReference>
<feature type="chain" id="PRO_5003631325" description="Secretory lipase" evidence="1">
    <location>
        <begin position="32"/>
        <end position="403"/>
    </location>
</feature>
<dbReference type="STRING" id="1166018.FAES_3020"/>
<dbReference type="SUPFAM" id="SSF53474">
    <property type="entry name" value="alpha/beta-Hydrolases"/>
    <property type="match status" value="1"/>
</dbReference>
<sequence>MLSTIFMLKTALLTTALLGLTALAPTACRQAAPADVTAPKPRTIVDATLLGTYTPDQLRSRYTGVSSALRLLTRYGIQVYKLTYRTTNTDGTAIVASGAVLVPDTDGPVSLLSMQHGTLGGDDQAPSYYRSSSEVYSFGSVFASTGYIVAAPDYIGYGASNKVPHPYQHNQSLASASLDMLRATKEFLADKQVNWNKQLYIAGYSEGGYATIALQKKIEEAAADEFTLTASSAGAGAYDEPAFMRHIVNTKTHGNTDFNRLYLWVLLTYDRIYGLNRPASYYFKEPYASRVKADGRYAQLNASFNETLTDTFRKAVADGTDAAFVKAVQDNAIYDWKPVTPTRLYHGDADNTVFYFNTQNAYEAMQRRGATNVALYRLKGRNHYTGILDFVLGTFEFFGAKQV</sequence>
<evidence type="ECO:0000313" key="2">
    <source>
        <dbReference type="EMBL" id="CCH01029.1"/>
    </source>
</evidence>
<keyword evidence="1" id="KW-0732">Signal</keyword>
<name>I0KA76_9BACT</name>
<dbReference type="PANTHER" id="PTHR34853:SF1">
    <property type="entry name" value="LIPASE 5"/>
    <property type="match status" value="1"/>
</dbReference>
<dbReference type="Pfam" id="PF03583">
    <property type="entry name" value="LIP"/>
    <property type="match status" value="1"/>
</dbReference>
<gene>
    <name evidence="2" type="ORF">FAES_3020</name>
</gene>
<dbReference type="GO" id="GO:0016042">
    <property type="term" value="P:lipid catabolic process"/>
    <property type="evidence" value="ECO:0007669"/>
    <property type="project" value="InterPro"/>
</dbReference>
<evidence type="ECO:0008006" key="4">
    <source>
        <dbReference type="Google" id="ProtNLM"/>
    </source>
</evidence>
<dbReference type="RefSeq" id="WP_015332128.1">
    <property type="nucleotide sequence ID" value="NC_020054.1"/>
</dbReference>
<reference evidence="2 3" key="1">
    <citation type="journal article" date="2012" name="J. Bacteriol.">
        <title>Genome Sequence of Fibrella aestuarina BUZ 2T, a Filamentous Marine Bacterium.</title>
        <authorList>
            <person name="Filippini M."/>
            <person name="Qi W."/>
            <person name="Blom J."/>
            <person name="Goesmann A."/>
            <person name="Smits T.H."/>
            <person name="Bagheri H.C."/>
        </authorList>
    </citation>
    <scope>NUCLEOTIDE SEQUENCE [LARGE SCALE GENOMIC DNA]</scope>
    <source>
        <strain evidence="3">BUZ 2T</strain>
    </source>
</reference>
<dbReference type="KEGG" id="fae:FAES_3020"/>
<dbReference type="EMBL" id="HE796683">
    <property type="protein sequence ID" value="CCH01029.1"/>
    <property type="molecule type" value="Genomic_DNA"/>
</dbReference>
<accession>I0KA76</accession>
<organism evidence="2 3">
    <name type="scientific">Fibrella aestuarina BUZ 2</name>
    <dbReference type="NCBI Taxonomy" id="1166018"/>
    <lineage>
        <taxon>Bacteria</taxon>
        <taxon>Pseudomonadati</taxon>
        <taxon>Bacteroidota</taxon>
        <taxon>Cytophagia</taxon>
        <taxon>Cytophagales</taxon>
        <taxon>Spirosomataceae</taxon>
        <taxon>Fibrella</taxon>
    </lineage>
</organism>
<proteinExistence type="predicted"/>
<dbReference type="InterPro" id="IPR029058">
    <property type="entry name" value="AB_hydrolase_fold"/>
</dbReference>
<dbReference type="PATRIC" id="fig|1166018.3.peg.4789"/>
<dbReference type="eggNOG" id="COG1073">
    <property type="taxonomic scope" value="Bacteria"/>
</dbReference>
<dbReference type="Gene3D" id="1.10.260.160">
    <property type="match status" value="1"/>
</dbReference>
<protein>
    <recommendedName>
        <fullName evidence="4">Secretory lipase</fullName>
    </recommendedName>
</protein>
<dbReference type="PIRSF" id="PIRSF029171">
    <property type="entry name" value="Esterase_LipA"/>
    <property type="match status" value="1"/>
</dbReference>
<evidence type="ECO:0000313" key="3">
    <source>
        <dbReference type="Proteomes" id="UP000011058"/>
    </source>
</evidence>
<dbReference type="PANTHER" id="PTHR34853">
    <property type="match status" value="1"/>
</dbReference>